<organism evidence="2 3">
    <name type="scientific">Heligmosomoides polygyrus</name>
    <name type="common">Parasitic roundworm</name>
    <dbReference type="NCBI Taxonomy" id="6339"/>
    <lineage>
        <taxon>Eukaryota</taxon>
        <taxon>Metazoa</taxon>
        <taxon>Ecdysozoa</taxon>
        <taxon>Nematoda</taxon>
        <taxon>Chromadorea</taxon>
        <taxon>Rhabditida</taxon>
        <taxon>Rhabditina</taxon>
        <taxon>Rhabditomorpha</taxon>
        <taxon>Strongyloidea</taxon>
        <taxon>Heligmosomidae</taxon>
        <taxon>Heligmosomoides</taxon>
    </lineage>
</organism>
<accession>A0A183FYZ0</accession>
<protein>
    <submittedName>
        <fullName evidence="1 3">Uncharacterized protein</fullName>
    </submittedName>
</protein>
<gene>
    <name evidence="1" type="ORF">HPBE_LOCUS13913</name>
</gene>
<reference evidence="3" key="2">
    <citation type="submission" date="2019-09" db="UniProtKB">
        <authorList>
            <consortium name="WormBaseParasite"/>
        </authorList>
    </citation>
    <scope>IDENTIFICATION</scope>
</reference>
<accession>A0A3P7ZBQ7</accession>
<proteinExistence type="predicted"/>
<dbReference type="OrthoDB" id="10583665at2759"/>
<evidence type="ECO:0000313" key="1">
    <source>
        <dbReference type="EMBL" id="VDO97841.1"/>
    </source>
</evidence>
<keyword evidence="2" id="KW-1185">Reference proteome</keyword>
<dbReference type="WBParaSite" id="HPBE_0001391201-mRNA-1">
    <property type="protein sequence ID" value="HPBE_0001391201-mRNA-1"/>
    <property type="gene ID" value="HPBE_0001391201"/>
</dbReference>
<sequence>MTSPNATASFRAEVATQLLSYKRTDSWLKSIITGESDIACTSTSRGADTGLTRPMNRFTSTGHRNRHHISDVFANTAATLPSPITFSSDNVMTTPAMLGLRKQKHR</sequence>
<dbReference type="AlphaFoldDB" id="A0A183FYZ0"/>
<name>A0A183FYZ0_HELPZ</name>
<evidence type="ECO:0000313" key="2">
    <source>
        <dbReference type="Proteomes" id="UP000050761"/>
    </source>
</evidence>
<dbReference type="Proteomes" id="UP000050761">
    <property type="component" value="Unassembled WGS sequence"/>
</dbReference>
<evidence type="ECO:0000313" key="3">
    <source>
        <dbReference type="WBParaSite" id="HPBE_0001391201-mRNA-1"/>
    </source>
</evidence>
<reference evidence="1 2" key="1">
    <citation type="submission" date="2018-11" db="EMBL/GenBank/DDBJ databases">
        <authorList>
            <consortium name="Pathogen Informatics"/>
        </authorList>
    </citation>
    <scope>NUCLEOTIDE SEQUENCE [LARGE SCALE GENOMIC DNA]</scope>
</reference>
<dbReference type="EMBL" id="UZAH01028126">
    <property type="protein sequence ID" value="VDO97841.1"/>
    <property type="molecule type" value="Genomic_DNA"/>
</dbReference>